<proteinExistence type="predicted"/>
<dbReference type="OrthoDB" id="3034873at2759"/>
<sequence>MAPSIASIKALLALTEHSNFEIHFSITTPYGLTLKLSGDFLQVCLAEDRDSLSATPTALAESQLPVTQAISEPLSKIEEEDPVHEPPADTPLLQIHKEGPLESEYQLESEPQLNERPKPQEKYGSSLPGYKYSIWPDYGTNFMWYTYGRPANPEGGDNIDDDDLKERYPEAWFNAYTDWWKQYTEAFIAQGLDQGHGNPLFKTAEEENVWNLEGALLAAWLALQDGVHAVHYAPENVDRYKFDFERDSIEKTLENFLQSIKLDQRPLEAAAGP</sequence>
<dbReference type="EMBL" id="JFBX01000868">
    <property type="protein sequence ID" value="KXH26440.1"/>
    <property type="molecule type" value="Genomic_DNA"/>
</dbReference>
<gene>
    <name evidence="2" type="ORF">CSIM01_12274</name>
</gene>
<protein>
    <submittedName>
        <fullName evidence="2">Uncharacterized protein</fullName>
    </submittedName>
</protein>
<accession>A0A135RRT7</accession>
<evidence type="ECO:0000313" key="3">
    <source>
        <dbReference type="Proteomes" id="UP000070328"/>
    </source>
</evidence>
<comment type="caution">
    <text evidence="2">The sequence shown here is derived from an EMBL/GenBank/DDBJ whole genome shotgun (WGS) entry which is preliminary data.</text>
</comment>
<evidence type="ECO:0000256" key="1">
    <source>
        <dbReference type="SAM" id="MobiDB-lite"/>
    </source>
</evidence>
<keyword evidence="3" id="KW-1185">Reference proteome</keyword>
<dbReference type="Proteomes" id="UP000070328">
    <property type="component" value="Unassembled WGS sequence"/>
</dbReference>
<feature type="region of interest" description="Disordered" evidence="1">
    <location>
        <begin position="103"/>
        <end position="124"/>
    </location>
</feature>
<name>A0A135RRT7_9PEZI</name>
<evidence type="ECO:0000313" key="2">
    <source>
        <dbReference type="EMBL" id="KXH26440.1"/>
    </source>
</evidence>
<dbReference type="AlphaFoldDB" id="A0A135RRT7"/>
<reference evidence="2 3" key="1">
    <citation type="submission" date="2014-02" db="EMBL/GenBank/DDBJ databases">
        <title>The genome sequence of Colletotrichum simmondsii CBS122122.</title>
        <authorList>
            <person name="Baroncelli R."/>
            <person name="Thon M.R."/>
        </authorList>
    </citation>
    <scope>NUCLEOTIDE SEQUENCE [LARGE SCALE GENOMIC DNA]</scope>
    <source>
        <strain evidence="2 3">CBS122122</strain>
    </source>
</reference>
<organism evidence="2 3">
    <name type="scientific">Colletotrichum simmondsii</name>
    <dbReference type="NCBI Taxonomy" id="703756"/>
    <lineage>
        <taxon>Eukaryota</taxon>
        <taxon>Fungi</taxon>
        <taxon>Dikarya</taxon>
        <taxon>Ascomycota</taxon>
        <taxon>Pezizomycotina</taxon>
        <taxon>Sordariomycetes</taxon>
        <taxon>Hypocreomycetidae</taxon>
        <taxon>Glomerellales</taxon>
        <taxon>Glomerellaceae</taxon>
        <taxon>Colletotrichum</taxon>
        <taxon>Colletotrichum acutatum species complex</taxon>
    </lineage>
</organism>